<reference evidence="9 10" key="1">
    <citation type="submission" date="2016-05" db="EMBL/GenBank/DDBJ databases">
        <title>Genome sequencing reveals origins of a unique bacterial endosymbiosis in the earliest lineages of terrestrial Fungi.</title>
        <authorList>
            <consortium name="DOE Joint Genome Institute"/>
            <person name="Uehling J."/>
            <person name="Gryganskyi A."/>
            <person name="Hameed K."/>
            <person name="Tschaplinski T."/>
            <person name="Misztal P."/>
            <person name="Wu S."/>
            <person name="Desiro A."/>
            <person name="Vande Pol N."/>
            <person name="Du Z.-Y."/>
            <person name="Zienkiewicz A."/>
            <person name="Zienkiewicz K."/>
            <person name="Morin E."/>
            <person name="Tisserant E."/>
            <person name="Splivallo R."/>
            <person name="Hainaut M."/>
            <person name="Henrissat B."/>
            <person name="Ohm R."/>
            <person name="Kuo A."/>
            <person name="Yan J."/>
            <person name="Lipzen A."/>
            <person name="Nolan M."/>
            <person name="Labutti K."/>
            <person name="Barry K."/>
            <person name="Goldstein A."/>
            <person name="Labbe J."/>
            <person name="Schadt C."/>
            <person name="Tuskan G."/>
            <person name="Grigoriev I."/>
            <person name="Martin F."/>
            <person name="Vilgalys R."/>
            <person name="Bonito G."/>
        </authorList>
    </citation>
    <scope>NUCLEOTIDE SEQUENCE [LARGE SCALE GENOMIC DNA]</scope>
    <source>
        <strain evidence="9 10">AG-77</strain>
    </source>
</reference>
<evidence type="ECO:0000259" key="7">
    <source>
        <dbReference type="Pfam" id="PF10374"/>
    </source>
</evidence>
<feature type="compositionally biased region" description="Low complexity" evidence="5">
    <location>
        <begin position="37"/>
        <end position="61"/>
    </location>
</feature>
<feature type="domain" description="Telomerase activating protein Est1-like N-terminal" evidence="7">
    <location>
        <begin position="369"/>
        <end position="477"/>
    </location>
</feature>
<dbReference type="GO" id="GO:0004540">
    <property type="term" value="F:RNA nuclease activity"/>
    <property type="evidence" value="ECO:0007669"/>
    <property type="project" value="UniProtKB-ARBA"/>
</dbReference>
<dbReference type="GO" id="GO:0005697">
    <property type="term" value="C:telomerase holoenzyme complex"/>
    <property type="evidence" value="ECO:0007669"/>
    <property type="project" value="TreeGrafter"/>
</dbReference>
<feature type="region of interest" description="Disordered" evidence="5">
    <location>
        <begin position="310"/>
        <end position="336"/>
    </location>
</feature>
<feature type="domain" description="PIN" evidence="8">
    <location>
        <begin position="1040"/>
        <end position="1258"/>
    </location>
</feature>
<sequence>MSTAKTGLTVPFIPADPPSTSSSTLGAKVNRTRKQRNNNNNNGNGINSNSNNTSGNNNNSGAPSKKLEKSPSFNSNLQNGLNTMASGAESTNINSSSNNNNNGNSNNNITDNHNGHGNNHPNPLTNNNNSSKNLSQSRNSPRNSGRSRDNSRLAADSLDRDMPVRGNNNNNSGRPSGPLGRLFDHKRDPVPVLPASSSISSMPNGRASTVNSRNQGSNSNRQQRQGMSQQPQHQRLYDPYQPQHSPNSHPQPQSQKLSESNFPEHGSATKSLGISTTAAATAPAPRGAAAASAPSDGLVRLTKEIQQLERKLMEKPGRRTLDSDDDSESGHRKDESLGWSRRIDNSKRLAYKYLKLMQLDFKSSLKHEIDTRCWKLAIYPLIETFRAALRNAEHTSNLSSAGLCLSDSDEDHSENIRHYFTEFISVAQVFYADLKTTLQQLEAKYATPNGGLARVVQVPRWHRCVGILGDLARYRWLHKLDGDGSSLPPTDWLVVARRYYREAIDLGPGNGKMYNQLALLSGCRGLESLYYYSKSLTVRSSFVNARETLMSFFSSNEQIQTLAQLKQSSKARQAGLVNTTRRDCEGSFLLLHAMLFEKINLDNFDKRHRTFTKQLRVLHQPRFPDTSADQQSLVVSERWDVFYFMLAVVNIAAMYEFNWTASVLAKANTAFGQLRDHLATVATLPYSSKLLLSTMEQSMQRYLTSVGNTQRKVAVSALEEQQGWLVYCHTVLVWMAGRPLGSGSDMLNNWLALANHETLPTFWTTLVQFMNYHWNELSPFEQSDMLSALSEEIPEQGLADQQHKASDKISFQLSLPPLGQEWELRGLAWLPTNRYSGAMFKGLQPVMDDADLNGGSFWKQEPPKSERLSKRLVELSLIAAMHMEVVRFDFCESAFKINEEYAAQAEEAALQAGSAEDDTTDDNLLSSSHASLSQDSGLEDEPILSSTFSDMGIFDGHSPNAEILELKSKRDQLKSMLSDNRRAAGAASPKGYGSRGGPQDGGASGRRNNNKGGRGYADRRIQSAGAAPSRALQVAENSILVIDTNCLVSDWTVIQRVVSADRWTVIIPLAVITELDGLKNNPAPLGPAAAAALDYLEGCLAMRPKLRRLKIQTSRGNYMNDLSFRVESFNYERQAPQQQLQLPQQRSNHQRHRRAVSGGGSGAVGSGGSHDERDQDDEGGSEGDCYYYDDRDEEIMRNHNVDDFILGLCLWHQENGPSSSSSSSLSPSPMASSASGGIYLVTYDRNLRVKARARSVQVLGKDDLGALTSGL</sequence>
<dbReference type="Gene3D" id="1.25.40.10">
    <property type="entry name" value="Tetratricopeptide repeat domain"/>
    <property type="match status" value="1"/>
</dbReference>
<dbReference type="GO" id="GO:0070034">
    <property type="term" value="F:telomerase RNA binding"/>
    <property type="evidence" value="ECO:0007669"/>
    <property type="project" value="TreeGrafter"/>
</dbReference>
<evidence type="ECO:0000259" key="8">
    <source>
        <dbReference type="Pfam" id="PF13638"/>
    </source>
</evidence>
<name>A0A197KHL0_9FUNG</name>
<dbReference type="InterPro" id="IPR011990">
    <property type="entry name" value="TPR-like_helical_dom_sf"/>
</dbReference>
<feature type="region of interest" description="Disordered" evidence="5">
    <location>
        <begin position="979"/>
        <end position="1017"/>
    </location>
</feature>
<feature type="compositionally biased region" description="Low complexity" evidence="5">
    <location>
        <begin position="90"/>
        <end position="144"/>
    </location>
</feature>
<dbReference type="GO" id="GO:0005737">
    <property type="term" value="C:cytoplasm"/>
    <property type="evidence" value="ECO:0007669"/>
    <property type="project" value="UniProtKB-SubCell"/>
</dbReference>
<comment type="subcellular location">
    <subcellularLocation>
        <location evidence="2">Cytoplasm</location>
    </subcellularLocation>
    <subcellularLocation>
        <location evidence="1">Nucleus</location>
    </subcellularLocation>
</comment>
<evidence type="ECO:0000259" key="6">
    <source>
        <dbReference type="Pfam" id="PF10373"/>
    </source>
</evidence>
<evidence type="ECO:0000313" key="10">
    <source>
        <dbReference type="Proteomes" id="UP000078512"/>
    </source>
</evidence>
<protein>
    <recommendedName>
        <fullName evidence="11">PIN domain-containing protein</fullName>
    </recommendedName>
</protein>
<dbReference type="InterPro" id="IPR029060">
    <property type="entry name" value="PIN-like_dom_sf"/>
</dbReference>
<feature type="region of interest" description="Disordered" evidence="5">
    <location>
        <begin position="1135"/>
        <end position="1186"/>
    </location>
</feature>
<feature type="compositionally biased region" description="Low complexity" evidence="5">
    <location>
        <begin position="1135"/>
        <end position="1145"/>
    </location>
</feature>
<keyword evidence="3" id="KW-0963">Cytoplasm</keyword>
<evidence type="ECO:0000256" key="3">
    <source>
        <dbReference type="ARBA" id="ARBA00022490"/>
    </source>
</evidence>
<dbReference type="OrthoDB" id="2017974at2759"/>
<dbReference type="STRING" id="1314771.A0A197KHL0"/>
<dbReference type="GO" id="GO:0000184">
    <property type="term" value="P:nuclear-transcribed mRNA catabolic process, nonsense-mediated decay"/>
    <property type="evidence" value="ECO:0007669"/>
    <property type="project" value="TreeGrafter"/>
</dbReference>
<feature type="region of interest" description="Disordered" evidence="5">
    <location>
        <begin position="908"/>
        <end position="941"/>
    </location>
</feature>
<dbReference type="InterPro" id="IPR018834">
    <property type="entry name" value="DNA/RNA-bd_Est1-type"/>
</dbReference>
<proteinExistence type="predicted"/>
<dbReference type="PANTHER" id="PTHR15696:SF0">
    <property type="entry name" value="TELOMERASE-BINDING PROTEIN EST1A"/>
    <property type="match status" value="1"/>
</dbReference>
<evidence type="ECO:0000313" key="9">
    <source>
        <dbReference type="EMBL" id="OAQ36126.1"/>
    </source>
</evidence>
<feature type="compositionally biased region" description="Low complexity" evidence="5">
    <location>
        <begin position="165"/>
        <end position="178"/>
    </location>
</feature>
<dbReference type="CDD" id="cd09880">
    <property type="entry name" value="PIN_Smg5-6-like"/>
    <property type="match status" value="1"/>
</dbReference>
<dbReference type="AlphaFoldDB" id="A0A197KHL0"/>
<keyword evidence="4" id="KW-0539">Nucleus</keyword>
<dbReference type="PANTHER" id="PTHR15696">
    <property type="entry name" value="SMG-7 SUPPRESSOR WITH MORPHOLOGICAL EFFECT ON GENITALIA PROTEIN 7"/>
    <property type="match status" value="1"/>
</dbReference>
<evidence type="ECO:0000256" key="4">
    <source>
        <dbReference type="ARBA" id="ARBA00023242"/>
    </source>
</evidence>
<dbReference type="SUPFAM" id="SSF48452">
    <property type="entry name" value="TPR-like"/>
    <property type="match status" value="1"/>
</dbReference>
<gene>
    <name evidence="9" type="ORF">K457DRAFT_132106</name>
</gene>
<feature type="compositionally biased region" description="Gly residues" evidence="5">
    <location>
        <begin position="1157"/>
        <end position="1168"/>
    </location>
</feature>
<feature type="region of interest" description="Disordered" evidence="5">
    <location>
        <begin position="1"/>
        <end position="269"/>
    </location>
</feature>
<accession>A0A197KHL0</accession>
<dbReference type="Pfam" id="PF10374">
    <property type="entry name" value="EST1"/>
    <property type="match status" value="1"/>
</dbReference>
<dbReference type="SUPFAM" id="SSF88723">
    <property type="entry name" value="PIN domain-like"/>
    <property type="match status" value="1"/>
</dbReference>
<feature type="compositionally biased region" description="Gly residues" evidence="5">
    <location>
        <begin position="993"/>
        <end position="1004"/>
    </location>
</feature>
<keyword evidence="10" id="KW-1185">Reference proteome</keyword>
<dbReference type="Proteomes" id="UP000078512">
    <property type="component" value="Unassembled WGS sequence"/>
</dbReference>
<dbReference type="InterPro" id="IPR002716">
    <property type="entry name" value="PIN_dom"/>
</dbReference>
<feature type="compositionally biased region" description="Basic and acidic residues" evidence="5">
    <location>
        <begin position="146"/>
        <end position="163"/>
    </location>
</feature>
<feature type="compositionally biased region" description="Polar residues" evidence="5">
    <location>
        <begin position="195"/>
        <end position="210"/>
    </location>
</feature>
<dbReference type="Gene3D" id="3.40.50.1010">
    <property type="entry name" value="5'-nuclease"/>
    <property type="match status" value="1"/>
</dbReference>
<dbReference type="InterPro" id="IPR045153">
    <property type="entry name" value="Est1/Ebs1-like"/>
</dbReference>
<feature type="compositionally biased region" description="Polar residues" evidence="5">
    <location>
        <begin position="71"/>
        <end position="89"/>
    </location>
</feature>
<organism evidence="9 10">
    <name type="scientific">Linnemannia elongata AG-77</name>
    <dbReference type="NCBI Taxonomy" id="1314771"/>
    <lineage>
        <taxon>Eukaryota</taxon>
        <taxon>Fungi</taxon>
        <taxon>Fungi incertae sedis</taxon>
        <taxon>Mucoromycota</taxon>
        <taxon>Mortierellomycotina</taxon>
        <taxon>Mortierellomycetes</taxon>
        <taxon>Mortierellales</taxon>
        <taxon>Mortierellaceae</taxon>
        <taxon>Linnemannia</taxon>
    </lineage>
</organism>
<evidence type="ECO:0000256" key="5">
    <source>
        <dbReference type="SAM" id="MobiDB-lite"/>
    </source>
</evidence>
<feature type="domain" description="DNA/RNA-binding" evidence="6">
    <location>
        <begin position="496"/>
        <end position="665"/>
    </location>
</feature>
<dbReference type="Pfam" id="PF13638">
    <property type="entry name" value="PIN_4"/>
    <property type="match status" value="1"/>
</dbReference>
<dbReference type="InterPro" id="IPR019458">
    <property type="entry name" value="Est1-like_N"/>
</dbReference>
<feature type="compositionally biased region" description="Low complexity" evidence="5">
    <location>
        <begin position="211"/>
        <end position="255"/>
    </location>
</feature>
<dbReference type="GO" id="GO:0042162">
    <property type="term" value="F:telomeric DNA binding"/>
    <property type="evidence" value="ECO:0007669"/>
    <property type="project" value="TreeGrafter"/>
</dbReference>
<dbReference type="EMBL" id="KV442012">
    <property type="protein sequence ID" value="OAQ36126.1"/>
    <property type="molecule type" value="Genomic_DNA"/>
</dbReference>
<evidence type="ECO:0000256" key="2">
    <source>
        <dbReference type="ARBA" id="ARBA00004496"/>
    </source>
</evidence>
<feature type="compositionally biased region" description="Low complexity" evidence="5">
    <location>
        <begin position="922"/>
        <end position="936"/>
    </location>
</feature>
<evidence type="ECO:0000256" key="1">
    <source>
        <dbReference type="ARBA" id="ARBA00004123"/>
    </source>
</evidence>
<dbReference type="Pfam" id="PF10373">
    <property type="entry name" value="EST1_DNA_bind"/>
    <property type="match status" value="1"/>
</dbReference>
<evidence type="ECO:0008006" key="11">
    <source>
        <dbReference type="Google" id="ProtNLM"/>
    </source>
</evidence>